<dbReference type="OrthoDB" id="3239882at2"/>
<dbReference type="STRING" id="1437607.BISA_0853"/>
<accession>A0A087DAA3</accession>
<comment type="caution">
    <text evidence="1">The sequence shown here is derived from an EMBL/GenBank/DDBJ whole genome shotgun (WGS) entry which is preliminary data.</text>
</comment>
<reference evidence="1 2" key="1">
    <citation type="submission" date="2014-03" db="EMBL/GenBank/DDBJ databases">
        <title>Genomics of Bifidobacteria.</title>
        <authorList>
            <person name="Ventura M."/>
            <person name="Milani C."/>
            <person name="Lugli G.A."/>
        </authorList>
    </citation>
    <scope>NUCLEOTIDE SEQUENCE [LARGE SCALE GENOMIC DNA]</scope>
    <source>
        <strain evidence="1 2">DSM 23967</strain>
    </source>
</reference>
<evidence type="ECO:0000313" key="1">
    <source>
        <dbReference type="EMBL" id="KFI92453.1"/>
    </source>
</evidence>
<dbReference type="Proteomes" id="UP000029066">
    <property type="component" value="Unassembled WGS sequence"/>
</dbReference>
<organism evidence="1 2">
    <name type="scientific">Bifidobacterium saguini DSM 23967</name>
    <dbReference type="NCBI Taxonomy" id="1437607"/>
    <lineage>
        <taxon>Bacteria</taxon>
        <taxon>Bacillati</taxon>
        <taxon>Actinomycetota</taxon>
        <taxon>Actinomycetes</taxon>
        <taxon>Bifidobacteriales</taxon>
        <taxon>Bifidobacteriaceae</taxon>
        <taxon>Bifidobacterium</taxon>
    </lineage>
</organism>
<dbReference type="EMBL" id="JGZN01000008">
    <property type="protein sequence ID" value="KFI92453.1"/>
    <property type="molecule type" value="Genomic_DNA"/>
</dbReference>
<sequence>MTSEIKKERVRHWHERNIPDSEIVRLLGIPEAEVKAIISNPPQPRKPVKKNFGPEFIEPPAFFD</sequence>
<proteinExistence type="predicted"/>
<dbReference type="AlphaFoldDB" id="A0A087DAA3"/>
<name>A0A087DAA3_9BIFI</name>
<dbReference type="RefSeq" id="WP_033891085.1">
    <property type="nucleotide sequence ID" value="NZ_JDUT01000010.1"/>
</dbReference>
<protein>
    <submittedName>
        <fullName evidence="1">Uncharacterized protein</fullName>
    </submittedName>
</protein>
<gene>
    <name evidence="1" type="ORF">BISA_0853</name>
</gene>
<evidence type="ECO:0000313" key="2">
    <source>
        <dbReference type="Proteomes" id="UP000029066"/>
    </source>
</evidence>